<evidence type="ECO:0000256" key="3">
    <source>
        <dbReference type="ARBA" id="ARBA00022679"/>
    </source>
</evidence>
<dbReference type="InterPro" id="IPR030846">
    <property type="entry name" value="DnaG_bac"/>
</dbReference>
<keyword evidence="10 12" id="KW-0238">DNA-binding</keyword>
<evidence type="ECO:0000256" key="8">
    <source>
        <dbReference type="ARBA" id="ARBA00022833"/>
    </source>
</evidence>
<dbReference type="GO" id="GO:1990077">
    <property type="term" value="C:primosome complex"/>
    <property type="evidence" value="ECO:0007669"/>
    <property type="project" value="UniProtKB-KW"/>
</dbReference>
<keyword evidence="4 12" id="KW-0548">Nucleotidyltransferase</keyword>
<keyword evidence="8 12" id="KW-0862">Zinc</keyword>
<evidence type="ECO:0000256" key="1">
    <source>
        <dbReference type="ARBA" id="ARBA00022478"/>
    </source>
</evidence>
<dbReference type="Pfam" id="PF13662">
    <property type="entry name" value="Toprim_4"/>
    <property type="match status" value="1"/>
</dbReference>
<protein>
    <recommendedName>
        <fullName evidence="12 13">DNA primase</fullName>
        <ecNumber evidence="12">2.7.7.101</ecNumber>
    </recommendedName>
</protein>
<dbReference type="SMART" id="SM00400">
    <property type="entry name" value="ZnF_CHCC"/>
    <property type="match status" value="1"/>
</dbReference>
<dbReference type="PANTHER" id="PTHR30313:SF2">
    <property type="entry name" value="DNA PRIMASE"/>
    <property type="match status" value="1"/>
</dbReference>
<dbReference type="SUPFAM" id="SSF56731">
    <property type="entry name" value="DNA primase core"/>
    <property type="match status" value="1"/>
</dbReference>
<dbReference type="InterPro" id="IPR037068">
    <property type="entry name" value="DNA_primase_core_N_sf"/>
</dbReference>
<evidence type="ECO:0000256" key="2">
    <source>
        <dbReference type="ARBA" id="ARBA00022515"/>
    </source>
</evidence>
<dbReference type="Gene3D" id="3.40.1360.10">
    <property type="match status" value="1"/>
</dbReference>
<dbReference type="GO" id="GO:0005737">
    <property type="term" value="C:cytoplasm"/>
    <property type="evidence" value="ECO:0007669"/>
    <property type="project" value="TreeGrafter"/>
</dbReference>
<organism evidence="16 17">
    <name type="scientific">Alloyangia pacifica</name>
    <dbReference type="NCBI Taxonomy" id="311180"/>
    <lineage>
        <taxon>Bacteria</taxon>
        <taxon>Pseudomonadati</taxon>
        <taxon>Pseudomonadota</taxon>
        <taxon>Alphaproteobacteria</taxon>
        <taxon>Rhodobacterales</taxon>
        <taxon>Roseobacteraceae</taxon>
        <taxon>Alloyangia</taxon>
    </lineage>
</organism>
<feature type="domain" description="Toprim" evidence="15">
    <location>
        <begin position="262"/>
        <end position="344"/>
    </location>
</feature>
<dbReference type="InterPro" id="IPR013264">
    <property type="entry name" value="DNAG_N"/>
</dbReference>
<evidence type="ECO:0000256" key="13">
    <source>
        <dbReference type="PIRNR" id="PIRNR002811"/>
    </source>
</evidence>
<evidence type="ECO:0000256" key="11">
    <source>
        <dbReference type="ARBA" id="ARBA00023163"/>
    </source>
</evidence>
<dbReference type="InterPro" id="IPR036977">
    <property type="entry name" value="DNA_primase_Znf_CHC2"/>
</dbReference>
<dbReference type="GO" id="GO:0000428">
    <property type="term" value="C:DNA-directed RNA polymerase complex"/>
    <property type="evidence" value="ECO:0007669"/>
    <property type="project" value="UniProtKB-KW"/>
</dbReference>
<dbReference type="KEGG" id="ypac:CEW88_10275"/>
<dbReference type="GO" id="GO:0003899">
    <property type="term" value="F:DNA-directed RNA polymerase activity"/>
    <property type="evidence" value="ECO:0007669"/>
    <property type="project" value="UniProtKB-UniRule"/>
</dbReference>
<dbReference type="Gene3D" id="3.90.980.10">
    <property type="entry name" value="DNA primase, catalytic core, N-terminal domain"/>
    <property type="match status" value="1"/>
</dbReference>
<dbReference type="SMART" id="SM00493">
    <property type="entry name" value="TOPRIM"/>
    <property type="match status" value="1"/>
</dbReference>
<name>A0A2U8HE85_9RHOB</name>
<accession>A0A2U8HE85</accession>
<comment type="catalytic activity">
    <reaction evidence="12">
        <text>ssDNA + n NTP = ssDNA/pppN(pN)n-1 hybrid + (n-1) diphosphate.</text>
        <dbReference type="EC" id="2.7.7.101"/>
    </reaction>
</comment>
<dbReference type="InterPro" id="IPR050219">
    <property type="entry name" value="DnaG_primase"/>
</dbReference>
<dbReference type="EMBL" id="CP022189">
    <property type="protein sequence ID" value="AWI84030.1"/>
    <property type="molecule type" value="Genomic_DNA"/>
</dbReference>
<comment type="domain">
    <text evidence="12">Contains an N-terminal zinc-binding domain, a central core domain that contains the primase activity, and a C-terminal DnaB-binding domain.</text>
</comment>
<keyword evidence="5 12" id="KW-0235">DNA replication</keyword>
<evidence type="ECO:0000313" key="17">
    <source>
        <dbReference type="Proteomes" id="UP000244915"/>
    </source>
</evidence>
<dbReference type="CDD" id="cd03364">
    <property type="entry name" value="TOPRIM_DnaG_primases"/>
    <property type="match status" value="1"/>
</dbReference>
<dbReference type="PROSITE" id="PS50880">
    <property type="entry name" value="TOPRIM"/>
    <property type="match status" value="1"/>
</dbReference>
<dbReference type="InterPro" id="IPR006295">
    <property type="entry name" value="DNA_primase_DnaG"/>
</dbReference>
<dbReference type="Gene3D" id="3.90.580.10">
    <property type="entry name" value="Zinc finger, CHC2-type domain"/>
    <property type="match status" value="1"/>
</dbReference>
<evidence type="ECO:0000256" key="14">
    <source>
        <dbReference type="PIRSR" id="PIRSR002811-1"/>
    </source>
</evidence>
<dbReference type="InterPro" id="IPR034151">
    <property type="entry name" value="TOPRIM_DnaG_bac"/>
</dbReference>
<gene>
    <name evidence="12" type="primary">dnaG</name>
    <name evidence="16" type="ORF">CEW88_10275</name>
</gene>
<dbReference type="EC" id="2.7.7.101" evidence="12"/>
<comment type="subunit">
    <text evidence="12">Monomer. Interacts with DnaB.</text>
</comment>
<dbReference type="AlphaFoldDB" id="A0A2U8HE85"/>
<dbReference type="SUPFAM" id="SSF57783">
    <property type="entry name" value="Zinc beta-ribbon"/>
    <property type="match status" value="1"/>
</dbReference>
<comment type="function">
    <text evidence="12 13">RNA polymerase that catalyzes the synthesis of short RNA molecules used as primers for DNA polymerase during DNA replication.</text>
</comment>
<keyword evidence="1 12" id="KW-0240">DNA-directed RNA polymerase</keyword>
<dbReference type="RefSeq" id="WP_108966513.1">
    <property type="nucleotide sequence ID" value="NZ_CP022189.1"/>
</dbReference>
<dbReference type="Proteomes" id="UP000244915">
    <property type="component" value="Chromosome 1"/>
</dbReference>
<keyword evidence="11 12" id="KW-0804">Transcription</keyword>
<evidence type="ECO:0000256" key="7">
    <source>
        <dbReference type="ARBA" id="ARBA00022771"/>
    </source>
</evidence>
<feature type="zinc finger region" description="CHC2-type" evidence="12 14">
    <location>
        <begin position="43"/>
        <end position="67"/>
    </location>
</feature>
<keyword evidence="7 12" id="KW-0863">Zinc-finger</keyword>
<keyword evidence="3 12" id="KW-0808">Transferase</keyword>
<dbReference type="FunFam" id="3.40.1360.10:FF:000002">
    <property type="entry name" value="DNA primase"/>
    <property type="match status" value="1"/>
</dbReference>
<sequence length="664" mass="73205">MSLPPGFLDELRTRTSLSQVVGRKVMWDSRKSNQAKGDMWAPCPFHQEKSASFHVDDRKGFYYCFGCHAKGDAISFIRESENVDFMEAVEILAREAGMPMPARDPQAAQKADRRSQLAEVMEQALRFYRMQLRTGAAAEARGYLERRGLKQEVQDRFELGFAPNGWQGLWDHLRGQDVAEDLILGAGLAKPSDKGRAPYDVFRNRIMFPIRDGRGRAIAFGGRAMDPRDNAKYLNSPETDLFDKGRNLYNHAPAREAAGKGQPLIVAEGYMDVIALSEAGFEASVAPLGTAVTEHQLALLWRIADEPVIALDGDKAGLRAAYRVIDTALPLLVPGKGLRFALMPEGQDPDDLLRAKGPQAVKAVLDQALPMVQLLWRRETEGKVFDSPERKAALDATLRAAIKRIQHPDLRRHYGDEIKDLRWQLFRGKRGGQSGGFSGSASQYTPFRNGKRTQKWGQAVPIAPSASAKASLLVAAGDAAETRLREDVILAVLLRYPALMAEFESPLETLPCQDPSHAALRSLLLAGVTDDPETLQDEAMQRIGPKALDSLLGARHVAVVPCLRHFGDSELARLTVAEEFAKIAAQAGLVAELAEALEDMESLADEALTWRLGQAAQARNQAVMNRSEDDVEFDVGANGARMDKEERSAFDALLQQIRFSKGQN</sequence>
<evidence type="ECO:0000259" key="15">
    <source>
        <dbReference type="PROSITE" id="PS50880"/>
    </source>
</evidence>
<dbReference type="HAMAP" id="MF_00974">
    <property type="entry name" value="DNA_primase_DnaG"/>
    <property type="match status" value="1"/>
</dbReference>
<dbReference type="InterPro" id="IPR006171">
    <property type="entry name" value="TOPRIM_dom"/>
</dbReference>
<evidence type="ECO:0000256" key="10">
    <source>
        <dbReference type="ARBA" id="ARBA00023125"/>
    </source>
</evidence>
<dbReference type="Pfam" id="PF01807">
    <property type="entry name" value="Zn_ribbon_DnaG"/>
    <property type="match status" value="1"/>
</dbReference>
<dbReference type="InterPro" id="IPR002694">
    <property type="entry name" value="Znf_CHC2"/>
</dbReference>
<comment type="similarity">
    <text evidence="12 13">Belongs to the DnaG primase family.</text>
</comment>
<evidence type="ECO:0000256" key="9">
    <source>
        <dbReference type="ARBA" id="ARBA00022842"/>
    </source>
</evidence>
<evidence type="ECO:0000256" key="5">
    <source>
        <dbReference type="ARBA" id="ARBA00022705"/>
    </source>
</evidence>
<dbReference type="Pfam" id="PF08275">
    <property type="entry name" value="DNAG_N"/>
    <property type="match status" value="1"/>
</dbReference>
<keyword evidence="2 12" id="KW-0639">Primosome</keyword>
<dbReference type="OrthoDB" id="9803773at2"/>
<evidence type="ECO:0000256" key="4">
    <source>
        <dbReference type="ARBA" id="ARBA00022695"/>
    </source>
</evidence>
<evidence type="ECO:0000313" key="16">
    <source>
        <dbReference type="EMBL" id="AWI84030.1"/>
    </source>
</evidence>
<dbReference type="GO" id="GO:0003677">
    <property type="term" value="F:DNA binding"/>
    <property type="evidence" value="ECO:0007669"/>
    <property type="project" value="UniProtKB-KW"/>
</dbReference>
<proteinExistence type="inferred from homology"/>
<keyword evidence="9" id="KW-0460">Magnesium</keyword>
<evidence type="ECO:0000256" key="12">
    <source>
        <dbReference type="HAMAP-Rule" id="MF_00974"/>
    </source>
</evidence>
<keyword evidence="6 12" id="KW-0479">Metal-binding</keyword>
<evidence type="ECO:0000256" key="6">
    <source>
        <dbReference type="ARBA" id="ARBA00022723"/>
    </source>
</evidence>
<dbReference type="PANTHER" id="PTHR30313">
    <property type="entry name" value="DNA PRIMASE"/>
    <property type="match status" value="1"/>
</dbReference>
<dbReference type="GO" id="GO:0006269">
    <property type="term" value="P:DNA replication, synthesis of primer"/>
    <property type="evidence" value="ECO:0007669"/>
    <property type="project" value="UniProtKB-UniRule"/>
</dbReference>
<reference evidence="16 17" key="1">
    <citation type="submission" date="2017-06" db="EMBL/GenBank/DDBJ databases">
        <title>Yangia sp. YSBP01 complete genome sequence.</title>
        <authorList>
            <person name="Woo J.-H."/>
            <person name="Kim H.-S."/>
        </authorList>
    </citation>
    <scope>NUCLEOTIDE SEQUENCE [LARGE SCALE GENOMIC DNA]</scope>
    <source>
        <strain evidence="16 17">YSBP01</strain>
    </source>
</reference>
<dbReference type="FunFam" id="3.90.980.10:FF:000001">
    <property type="entry name" value="DNA primase"/>
    <property type="match status" value="1"/>
</dbReference>
<dbReference type="NCBIfam" id="TIGR01391">
    <property type="entry name" value="dnaG"/>
    <property type="match status" value="1"/>
</dbReference>
<comment type="cofactor">
    <cofactor evidence="12 13 14">
        <name>Zn(2+)</name>
        <dbReference type="ChEBI" id="CHEBI:29105"/>
    </cofactor>
    <text evidence="12 13 14">Binds 1 zinc ion per monomer.</text>
</comment>
<dbReference type="PIRSF" id="PIRSF002811">
    <property type="entry name" value="DnaG"/>
    <property type="match status" value="1"/>
</dbReference>
<dbReference type="GO" id="GO:0008270">
    <property type="term" value="F:zinc ion binding"/>
    <property type="evidence" value="ECO:0007669"/>
    <property type="project" value="UniProtKB-UniRule"/>
</dbReference>